<comment type="caution">
    <text evidence="1">The sequence shown here is derived from an EMBL/GenBank/DDBJ whole genome shotgun (WGS) entry which is preliminary data.</text>
</comment>
<accession>A0ACB9E807</accession>
<proteinExistence type="predicted"/>
<evidence type="ECO:0000313" key="1">
    <source>
        <dbReference type="EMBL" id="KAI3754967.1"/>
    </source>
</evidence>
<name>A0ACB9E807_9ASTR</name>
<dbReference type="Proteomes" id="UP001056120">
    <property type="component" value="Linkage Group LG18"/>
</dbReference>
<sequence length="804" mass="90956">MVHHARSQKPTTQILLNHQINPLQVDYSCCLNHTQTGFLQLKSGSKNTGLFEEMSSDHEPLLRSTKDEDDVKQTHFLVNLTKLVLKFAISFVFIVWVCFLFLLPSESVSELSESYVEATSGSVFWVTGSIFLYGGPIFIIAFLGILYLRISGEEEFQEKKKPKHATFRFGTSPVIVDGPFGVVTAAELIVILLVVVYLIWAVSVYAIRNYNLIPYYESQGKTHVMLKHTGLRFGSIGLICLAFLFLPVARGSILLRLTNIPFEHATRYHVWLGHLTLTLFTLHGFCYFYSWILEDKVLRQVVDWKNNSIANLPGIISLSAGLLMWVTSLPPVRRLNFELFYYTHHLYIVFIVFFAMHVGDVLFSVIVAGLFLYMLDRFLRFFQSRKTVDLLSAKCLPSGTLELVISKPQDLQYNALSWVFLQVRDISWLQWHPFSVSTSPLNGEHHVAILIKVLGNWTKKLRGHILIATEDEQSDVDALIQPNLKLKASVEGPYGHESPYHLMYENLVLVAGGIGISPFLAILSDILHRIKDSKPCMPRNVSIIWAVKTSEELPLLHSLDLNSICPYFYNKLNLEIQTYVTQESEPPLEEGVVQKYVSPCDFSSPSRSGMSRLVGTGNLMWAGTYVVVPTIGFLVSLTLLNIFYINPYGISYRWYKGLLLLICMVTSVVIFGGLVIGLWARKTSSKEKSQDEKKTAGIQHNESTSHKTSSDESFVKTIKYGQRPDMKEIFGDIASRLRNVDIGVIVCGPSTLQTSVAKECRSRNFGRRSNNPIFHFNCHSFDLSLPTNEGKESVLPGQEKTKWH</sequence>
<gene>
    <name evidence="1" type="ORF">L1987_54759</name>
</gene>
<organism evidence="1 2">
    <name type="scientific">Smallanthus sonchifolius</name>
    <dbReference type="NCBI Taxonomy" id="185202"/>
    <lineage>
        <taxon>Eukaryota</taxon>
        <taxon>Viridiplantae</taxon>
        <taxon>Streptophyta</taxon>
        <taxon>Embryophyta</taxon>
        <taxon>Tracheophyta</taxon>
        <taxon>Spermatophyta</taxon>
        <taxon>Magnoliopsida</taxon>
        <taxon>eudicotyledons</taxon>
        <taxon>Gunneridae</taxon>
        <taxon>Pentapetalae</taxon>
        <taxon>asterids</taxon>
        <taxon>campanulids</taxon>
        <taxon>Asterales</taxon>
        <taxon>Asteraceae</taxon>
        <taxon>Asteroideae</taxon>
        <taxon>Heliantheae alliance</taxon>
        <taxon>Millerieae</taxon>
        <taxon>Smallanthus</taxon>
    </lineage>
</organism>
<dbReference type="EMBL" id="CM042035">
    <property type="protein sequence ID" value="KAI3754967.1"/>
    <property type="molecule type" value="Genomic_DNA"/>
</dbReference>
<evidence type="ECO:0000313" key="2">
    <source>
        <dbReference type="Proteomes" id="UP001056120"/>
    </source>
</evidence>
<reference evidence="1 2" key="2">
    <citation type="journal article" date="2022" name="Mol. Ecol. Resour.">
        <title>The genomes of chicory, endive, great burdock and yacon provide insights into Asteraceae paleo-polyploidization history and plant inulin production.</title>
        <authorList>
            <person name="Fan W."/>
            <person name="Wang S."/>
            <person name="Wang H."/>
            <person name="Wang A."/>
            <person name="Jiang F."/>
            <person name="Liu H."/>
            <person name="Zhao H."/>
            <person name="Xu D."/>
            <person name="Zhang Y."/>
        </authorList>
    </citation>
    <scope>NUCLEOTIDE SEQUENCE [LARGE SCALE GENOMIC DNA]</scope>
    <source>
        <strain evidence="2">cv. Yunnan</strain>
        <tissue evidence="1">Leaves</tissue>
    </source>
</reference>
<keyword evidence="2" id="KW-1185">Reference proteome</keyword>
<protein>
    <submittedName>
        <fullName evidence="1">Uncharacterized protein</fullName>
    </submittedName>
</protein>
<reference evidence="2" key="1">
    <citation type="journal article" date="2022" name="Mol. Ecol. Resour.">
        <title>The genomes of chicory, endive, great burdock and yacon provide insights into Asteraceae palaeo-polyploidization history and plant inulin production.</title>
        <authorList>
            <person name="Fan W."/>
            <person name="Wang S."/>
            <person name="Wang H."/>
            <person name="Wang A."/>
            <person name="Jiang F."/>
            <person name="Liu H."/>
            <person name="Zhao H."/>
            <person name="Xu D."/>
            <person name="Zhang Y."/>
        </authorList>
    </citation>
    <scope>NUCLEOTIDE SEQUENCE [LARGE SCALE GENOMIC DNA]</scope>
    <source>
        <strain evidence="2">cv. Yunnan</strain>
    </source>
</reference>